<dbReference type="RefSeq" id="WP_106891795.1">
    <property type="nucleotide sequence ID" value="NZ_CP027860.1"/>
</dbReference>
<dbReference type="KEGG" id="xba:C7S18_12005"/>
<feature type="chain" id="PRO_5015198035" description="PDZ domain-containing protein" evidence="4">
    <location>
        <begin position="20"/>
        <end position="416"/>
    </location>
</feature>
<feature type="region of interest" description="Disordered" evidence="3">
    <location>
        <begin position="382"/>
        <end position="416"/>
    </location>
</feature>
<dbReference type="AlphaFoldDB" id="A0A2P1PSQ2"/>
<evidence type="ECO:0000256" key="3">
    <source>
        <dbReference type="SAM" id="MobiDB-lite"/>
    </source>
</evidence>
<keyword evidence="4" id="KW-0732">Signal</keyword>
<evidence type="ECO:0000313" key="7">
    <source>
        <dbReference type="Proteomes" id="UP000241074"/>
    </source>
</evidence>
<keyword evidence="7" id="KW-1185">Reference proteome</keyword>
<dbReference type="EMBL" id="CP027860">
    <property type="protein sequence ID" value="AVP97875.1"/>
    <property type="molecule type" value="Genomic_DNA"/>
</dbReference>
<feature type="coiled-coil region" evidence="2">
    <location>
        <begin position="53"/>
        <end position="87"/>
    </location>
</feature>
<evidence type="ECO:0000256" key="1">
    <source>
        <dbReference type="ARBA" id="ARBA00001947"/>
    </source>
</evidence>
<feature type="domain" description="PDZ" evidence="5">
    <location>
        <begin position="97"/>
        <end position="167"/>
    </location>
</feature>
<dbReference type="InterPro" id="IPR001478">
    <property type="entry name" value="PDZ"/>
</dbReference>
<name>A0A2P1PSQ2_9GAMM</name>
<dbReference type="GO" id="GO:0016020">
    <property type="term" value="C:membrane"/>
    <property type="evidence" value="ECO:0007669"/>
    <property type="project" value="InterPro"/>
</dbReference>
<dbReference type="GO" id="GO:0004222">
    <property type="term" value="F:metalloendopeptidase activity"/>
    <property type="evidence" value="ECO:0007669"/>
    <property type="project" value="InterPro"/>
</dbReference>
<dbReference type="Proteomes" id="UP000241074">
    <property type="component" value="Chromosome"/>
</dbReference>
<feature type="compositionally biased region" description="Pro residues" evidence="3">
    <location>
        <begin position="389"/>
        <end position="416"/>
    </location>
</feature>
<evidence type="ECO:0000259" key="5">
    <source>
        <dbReference type="PROSITE" id="PS50106"/>
    </source>
</evidence>
<reference evidence="6 7" key="1">
    <citation type="submission" date="2018-03" db="EMBL/GenBank/DDBJ databases">
        <title>Ahniella affigens gen. nov., sp. nov., a gammaproteobacterium isolated from sandy soil near a stream.</title>
        <authorList>
            <person name="Ko Y."/>
            <person name="Kim J.-H."/>
        </authorList>
    </citation>
    <scope>NUCLEOTIDE SEQUENCE [LARGE SCALE GENOMIC DNA]</scope>
    <source>
        <strain evidence="6 7">D13</strain>
    </source>
</reference>
<dbReference type="InterPro" id="IPR041489">
    <property type="entry name" value="PDZ_6"/>
</dbReference>
<dbReference type="InterPro" id="IPR004387">
    <property type="entry name" value="Pept_M50_Zn"/>
</dbReference>
<keyword evidence="2" id="KW-0175">Coiled coil</keyword>
<dbReference type="InterPro" id="IPR036034">
    <property type="entry name" value="PDZ_sf"/>
</dbReference>
<dbReference type="SUPFAM" id="SSF50156">
    <property type="entry name" value="PDZ domain-like"/>
    <property type="match status" value="2"/>
</dbReference>
<evidence type="ECO:0000313" key="6">
    <source>
        <dbReference type="EMBL" id="AVP97875.1"/>
    </source>
</evidence>
<evidence type="ECO:0000256" key="4">
    <source>
        <dbReference type="SAM" id="SignalP"/>
    </source>
</evidence>
<dbReference type="Gene3D" id="2.30.42.10">
    <property type="match status" value="2"/>
</dbReference>
<dbReference type="SMART" id="SM00228">
    <property type="entry name" value="PDZ"/>
    <property type="match status" value="2"/>
</dbReference>
<protein>
    <recommendedName>
        <fullName evidence="5">PDZ domain-containing protein</fullName>
    </recommendedName>
</protein>
<organism evidence="6 7">
    <name type="scientific">Ahniella affigens</name>
    <dbReference type="NCBI Taxonomy" id="2021234"/>
    <lineage>
        <taxon>Bacteria</taxon>
        <taxon>Pseudomonadati</taxon>
        <taxon>Pseudomonadota</taxon>
        <taxon>Gammaproteobacteria</taxon>
        <taxon>Lysobacterales</taxon>
        <taxon>Rhodanobacteraceae</taxon>
        <taxon>Ahniella</taxon>
    </lineage>
</organism>
<dbReference type="Pfam" id="PF17820">
    <property type="entry name" value="PDZ_6"/>
    <property type="match status" value="1"/>
</dbReference>
<proteinExistence type="predicted"/>
<accession>A0A2P1PSQ2</accession>
<sequence>MKQTLALLPLMIAMGLAQAREQDAMQVIALADSATAVALEASAKAQADLAKSSKLTAAEQDKLRSELDAAQEQLGDLSRRIAELSMQLHDTSPRAFAFQYLNAPKRALVGVVFDSDDTGVKIIALTPNGPAAKAGIQVGDRLVSVNGTSVPKVAGGDPRMAVDAAREMFGELEDGQAVTMVVERAGKTMTFVPKAERREPAEWSQLFGGNVKLDALRDIQIHNLADLQALKEVGKFREMRVLDGMPETMAGIDGAEQRRIELVIQDRDGKGPGKHLEKLHIQDFNSLNLSSLNPELGKYFGTDRGILVLENDPDMFPNLKSGDVIQVIDGQPADSVTDVMRVIGKKNPGEVMNIEIFRNRQRQVISMEAPAGPRMLFRENLQLRDKALPTPPSPPAPGTPPAKPPMPIPPPKGVSA</sequence>
<dbReference type="PANTHER" id="PTHR42837">
    <property type="entry name" value="REGULATOR OF SIGMA-E PROTEASE RSEP"/>
    <property type="match status" value="1"/>
</dbReference>
<dbReference type="Pfam" id="PF13180">
    <property type="entry name" value="PDZ_2"/>
    <property type="match status" value="1"/>
</dbReference>
<reference evidence="6 7" key="2">
    <citation type="submission" date="2018-03" db="EMBL/GenBank/DDBJ databases">
        <authorList>
            <person name="Keele B.F."/>
        </authorList>
    </citation>
    <scope>NUCLEOTIDE SEQUENCE [LARGE SCALE GENOMIC DNA]</scope>
    <source>
        <strain evidence="6 7">D13</strain>
    </source>
</reference>
<evidence type="ECO:0000256" key="2">
    <source>
        <dbReference type="SAM" id="Coils"/>
    </source>
</evidence>
<dbReference type="PANTHER" id="PTHR42837:SF2">
    <property type="entry name" value="MEMBRANE METALLOPROTEASE ARASP2, CHLOROPLASTIC-RELATED"/>
    <property type="match status" value="1"/>
</dbReference>
<feature type="signal peptide" evidence="4">
    <location>
        <begin position="1"/>
        <end position="19"/>
    </location>
</feature>
<dbReference type="GO" id="GO:0006508">
    <property type="term" value="P:proteolysis"/>
    <property type="evidence" value="ECO:0007669"/>
    <property type="project" value="InterPro"/>
</dbReference>
<dbReference type="PROSITE" id="PS50106">
    <property type="entry name" value="PDZ"/>
    <property type="match status" value="1"/>
</dbReference>
<comment type="cofactor">
    <cofactor evidence="1">
        <name>Zn(2+)</name>
        <dbReference type="ChEBI" id="CHEBI:29105"/>
    </cofactor>
</comment>
<gene>
    <name evidence="6" type="ORF">C7S18_12005</name>
</gene>
<dbReference type="OrthoDB" id="5953789at2"/>